<evidence type="ECO:0000313" key="6">
    <source>
        <dbReference type="EMBL" id="KAK3319389.1"/>
    </source>
</evidence>
<dbReference type="AlphaFoldDB" id="A0AAE0I6B1"/>
<evidence type="ECO:0000256" key="2">
    <source>
        <dbReference type="ARBA" id="ARBA00022741"/>
    </source>
</evidence>
<dbReference type="InterPro" id="IPR027417">
    <property type="entry name" value="P-loop_NTPase"/>
</dbReference>
<keyword evidence="4" id="KW-0807">Transducer</keyword>
<dbReference type="InterPro" id="IPR001019">
    <property type="entry name" value="Gprotein_alpha_su"/>
</dbReference>
<evidence type="ECO:0000256" key="1">
    <source>
        <dbReference type="ARBA" id="ARBA00022723"/>
    </source>
</evidence>
<reference evidence="6" key="2">
    <citation type="submission" date="2023-06" db="EMBL/GenBank/DDBJ databases">
        <authorList>
            <consortium name="Lawrence Berkeley National Laboratory"/>
            <person name="Haridas S."/>
            <person name="Hensen N."/>
            <person name="Bonometti L."/>
            <person name="Westerberg I."/>
            <person name="Brannstrom I.O."/>
            <person name="Guillou S."/>
            <person name="Cros-Aarteil S."/>
            <person name="Calhoun S."/>
            <person name="Kuo A."/>
            <person name="Mondo S."/>
            <person name="Pangilinan J."/>
            <person name="Riley R."/>
            <person name="Labutti K."/>
            <person name="Andreopoulos B."/>
            <person name="Lipzen A."/>
            <person name="Chen C."/>
            <person name="Yanf M."/>
            <person name="Daum C."/>
            <person name="Ng V."/>
            <person name="Clum A."/>
            <person name="Steindorff A."/>
            <person name="Ohm R."/>
            <person name="Martin F."/>
            <person name="Silar P."/>
            <person name="Natvig D."/>
            <person name="Lalanne C."/>
            <person name="Gautier V."/>
            <person name="Ament-Velasquez S.L."/>
            <person name="Kruys A."/>
            <person name="Hutchinson M.I."/>
            <person name="Powell A.J."/>
            <person name="Barry K."/>
            <person name="Miller A.N."/>
            <person name="Grigoriev I.V."/>
            <person name="Debuchy R."/>
            <person name="Gladieux P."/>
            <person name="Thoren M.H."/>
            <person name="Johannesson H."/>
        </authorList>
    </citation>
    <scope>NUCLEOTIDE SEQUENCE</scope>
    <source>
        <strain evidence="6">CBS 118394</strain>
    </source>
</reference>
<dbReference type="GO" id="GO:0031683">
    <property type="term" value="F:G-protein beta/gamma-subunit complex binding"/>
    <property type="evidence" value="ECO:0007669"/>
    <property type="project" value="InterPro"/>
</dbReference>
<dbReference type="GO" id="GO:0005834">
    <property type="term" value="C:heterotrimeric G-protein complex"/>
    <property type="evidence" value="ECO:0007669"/>
    <property type="project" value="TreeGrafter"/>
</dbReference>
<dbReference type="GO" id="GO:0046872">
    <property type="term" value="F:metal ion binding"/>
    <property type="evidence" value="ECO:0007669"/>
    <property type="project" value="UniProtKB-KW"/>
</dbReference>
<keyword evidence="3 5" id="KW-0342">GTP-binding</keyword>
<keyword evidence="7" id="KW-1185">Reference proteome</keyword>
<evidence type="ECO:0000313" key="7">
    <source>
        <dbReference type="Proteomes" id="UP001283341"/>
    </source>
</evidence>
<dbReference type="GO" id="GO:0003924">
    <property type="term" value="F:GTPase activity"/>
    <property type="evidence" value="ECO:0007669"/>
    <property type="project" value="InterPro"/>
</dbReference>
<evidence type="ECO:0000256" key="4">
    <source>
        <dbReference type="ARBA" id="ARBA00023224"/>
    </source>
</evidence>
<gene>
    <name evidence="6" type="ORF">B0H66DRAFT_268153</name>
</gene>
<dbReference type="GO" id="GO:0005525">
    <property type="term" value="F:GTP binding"/>
    <property type="evidence" value="ECO:0007669"/>
    <property type="project" value="UniProtKB-KW"/>
</dbReference>
<dbReference type="EMBL" id="JAUEDM010000004">
    <property type="protein sequence ID" value="KAK3319389.1"/>
    <property type="molecule type" value="Genomic_DNA"/>
</dbReference>
<reference evidence="6" key="1">
    <citation type="journal article" date="2023" name="Mol. Phylogenet. Evol.">
        <title>Genome-scale phylogeny and comparative genomics of the fungal order Sordariales.</title>
        <authorList>
            <person name="Hensen N."/>
            <person name="Bonometti L."/>
            <person name="Westerberg I."/>
            <person name="Brannstrom I.O."/>
            <person name="Guillou S."/>
            <person name="Cros-Aarteil S."/>
            <person name="Calhoun S."/>
            <person name="Haridas S."/>
            <person name="Kuo A."/>
            <person name="Mondo S."/>
            <person name="Pangilinan J."/>
            <person name="Riley R."/>
            <person name="LaButti K."/>
            <person name="Andreopoulos B."/>
            <person name="Lipzen A."/>
            <person name="Chen C."/>
            <person name="Yan M."/>
            <person name="Daum C."/>
            <person name="Ng V."/>
            <person name="Clum A."/>
            <person name="Steindorff A."/>
            <person name="Ohm R.A."/>
            <person name="Martin F."/>
            <person name="Silar P."/>
            <person name="Natvig D.O."/>
            <person name="Lalanne C."/>
            <person name="Gautier V."/>
            <person name="Ament-Velasquez S.L."/>
            <person name="Kruys A."/>
            <person name="Hutchinson M.I."/>
            <person name="Powell A.J."/>
            <person name="Barry K."/>
            <person name="Miller A.N."/>
            <person name="Grigoriev I.V."/>
            <person name="Debuchy R."/>
            <person name="Gladieux P."/>
            <person name="Hiltunen Thoren M."/>
            <person name="Johannesson H."/>
        </authorList>
    </citation>
    <scope>NUCLEOTIDE SEQUENCE</scope>
    <source>
        <strain evidence="6">CBS 118394</strain>
    </source>
</reference>
<accession>A0AAE0I6B1</accession>
<evidence type="ECO:0000256" key="3">
    <source>
        <dbReference type="ARBA" id="ARBA00023134"/>
    </source>
</evidence>
<sequence length="678" mass="75574">MATMTMTMTSTMSKRKAKTDKSVAQISELGDSIANTISSLQSFRSHDTVSATASRLADTLVSIQTSLEQIRAILNREVICIRLHGDLDLCTSSCRTLVNELGSILATSTSTHQVPTPTPRIQFGNVTVISAGNESDSDESIKGRGEPASKQLSFEIKRVERQEGGAAALERIQPFAQHILAGLGALVKACDFKSALDQESFLDSVQSREIFAQLKRDRFKFADLSWRDGSPSSRTLRFGLASLGSLLLPTGLLNGNPPRQQGSPPAKLQRRASLARATTWPILKQGSEARTAAREAREARKRSNVIDKQIEAEWETVHKKKCMIMTWGSHDNRMLLLEQFMALSSGYSDHLSDVIANPVTAIAAIRKTVLEEISLMVAAGCREEDPTAAVLTPEELKLAKGLRAKIEDIKNELSKPDRTMEVANILDEELVAGMETLHSSPRFRENCASCYFQHRSERYDMLIMDALRRVSAADYIPTIADYRRFTIDQRRKLIRGTFDFNGTMSLSWVDPSTLSCGSAQLPKERRGLQMFDHSTTSLVYFYDLATYDLRADDGAPAGSLLIDQELFVFETIPSSKYWGPHVSVILVFTNMRRFREKLRKTPMSKVFSADYRGRDGDLDQSVNYLVEKFTRRCKGRKWYTYVGEPDDPQTTGFILGAVKETKLNAALSDMGLFRSGGR</sequence>
<dbReference type="Pfam" id="PF00503">
    <property type="entry name" value="G-alpha"/>
    <property type="match status" value="1"/>
</dbReference>
<dbReference type="PANTHER" id="PTHR10218">
    <property type="entry name" value="GTP-BINDING PROTEIN ALPHA SUBUNIT"/>
    <property type="match status" value="1"/>
</dbReference>
<evidence type="ECO:0000256" key="5">
    <source>
        <dbReference type="PIRSR" id="PIRSR601019-1"/>
    </source>
</evidence>
<name>A0AAE0I6B1_9PEZI</name>
<dbReference type="GO" id="GO:0001664">
    <property type="term" value="F:G protein-coupled receptor binding"/>
    <property type="evidence" value="ECO:0007669"/>
    <property type="project" value="TreeGrafter"/>
</dbReference>
<dbReference type="GO" id="GO:0005737">
    <property type="term" value="C:cytoplasm"/>
    <property type="evidence" value="ECO:0007669"/>
    <property type="project" value="TreeGrafter"/>
</dbReference>
<proteinExistence type="predicted"/>
<dbReference type="GO" id="GO:0007188">
    <property type="term" value="P:adenylate cyclase-modulating G protein-coupled receptor signaling pathway"/>
    <property type="evidence" value="ECO:0007669"/>
    <property type="project" value="TreeGrafter"/>
</dbReference>
<organism evidence="6 7">
    <name type="scientific">Apodospora peruviana</name>
    <dbReference type="NCBI Taxonomy" id="516989"/>
    <lineage>
        <taxon>Eukaryota</taxon>
        <taxon>Fungi</taxon>
        <taxon>Dikarya</taxon>
        <taxon>Ascomycota</taxon>
        <taxon>Pezizomycotina</taxon>
        <taxon>Sordariomycetes</taxon>
        <taxon>Sordariomycetidae</taxon>
        <taxon>Sordariales</taxon>
        <taxon>Lasiosphaeriaceae</taxon>
        <taxon>Apodospora</taxon>
    </lineage>
</organism>
<dbReference type="Proteomes" id="UP001283341">
    <property type="component" value="Unassembled WGS sequence"/>
</dbReference>
<dbReference type="PANTHER" id="PTHR10218:SF302">
    <property type="entry name" value="GUANINE NUCLEOTIDE-BINDING PROTEIN ALPHA-5 SUBUNIT"/>
    <property type="match status" value="1"/>
</dbReference>
<protein>
    <submittedName>
        <fullName evidence="6">Uncharacterized protein</fullName>
    </submittedName>
</protein>
<dbReference type="SMART" id="SM00275">
    <property type="entry name" value="G_alpha"/>
    <property type="match status" value="1"/>
</dbReference>
<comment type="caution">
    <text evidence="6">The sequence shown here is derived from an EMBL/GenBank/DDBJ whole genome shotgun (WGS) entry which is preliminary data.</text>
</comment>
<dbReference type="Gene3D" id="3.40.50.300">
    <property type="entry name" value="P-loop containing nucleotide triphosphate hydrolases"/>
    <property type="match status" value="1"/>
</dbReference>
<keyword evidence="2 5" id="KW-0547">Nucleotide-binding</keyword>
<dbReference type="PROSITE" id="PS51882">
    <property type="entry name" value="G_ALPHA"/>
    <property type="match status" value="1"/>
</dbReference>
<feature type="binding site" evidence="5">
    <location>
        <begin position="510"/>
        <end position="520"/>
    </location>
    <ligand>
        <name>GTP</name>
        <dbReference type="ChEBI" id="CHEBI:37565"/>
    </ligand>
</feature>
<keyword evidence="1" id="KW-0479">Metal-binding</keyword>